<protein>
    <submittedName>
        <fullName evidence="2">Uncharacterized protein</fullName>
    </submittedName>
</protein>
<feature type="region of interest" description="Disordered" evidence="1">
    <location>
        <begin position="114"/>
        <end position="145"/>
    </location>
</feature>
<dbReference type="Proteomes" id="UP000054549">
    <property type="component" value="Unassembled WGS sequence"/>
</dbReference>
<organism evidence="2 3">
    <name type="scientific">Amanita muscaria (strain Koide BX008)</name>
    <dbReference type="NCBI Taxonomy" id="946122"/>
    <lineage>
        <taxon>Eukaryota</taxon>
        <taxon>Fungi</taxon>
        <taxon>Dikarya</taxon>
        <taxon>Basidiomycota</taxon>
        <taxon>Agaricomycotina</taxon>
        <taxon>Agaricomycetes</taxon>
        <taxon>Agaricomycetidae</taxon>
        <taxon>Agaricales</taxon>
        <taxon>Pluteineae</taxon>
        <taxon>Amanitaceae</taxon>
        <taxon>Amanita</taxon>
    </lineage>
</organism>
<evidence type="ECO:0000313" key="2">
    <source>
        <dbReference type="EMBL" id="KIL67194.1"/>
    </source>
</evidence>
<accession>A0A0C2TJL5</accession>
<evidence type="ECO:0000256" key="1">
    <source>
        <dbReference type="SAM" id="MobiDB-lite"/>
    </source>
</evidence>
<dbReference type="EMBL" id="KN818232">
    <property type="protein sequence ID" value="KIL67194.1"/>
    <property type="molecule type" value="Genomic_DNA"/>
</dbReference>
<gene>
    <name evidence="2" type="ORF">M378DRAFT_296532</name>
</gene>
<reference evidence="2 3" key="1">
    <citation type="submission" date="2014-04" db="EMBL/GenBank/DDBJ databases">
        <title>Evolutionary Origins and Diversification of the Mycorrhizal Mutualists.</title>
        <authorList>
            <consortium name="DOE Joint Genome Institute"/>
            <consortium name="Mycorrhizal Genomics Consortium"/>
            <person name="Kohler A."/>
            <person name="Kuo A."/>
            <person name="Nagy L.G."/>
            <person name="Floudas D."/>
            <person name="Copeland A."/>
            <person name="Barry K.W."/>
            <person name="Cichocki N."/>
            <person name="Veneault-Fourrey C."/>
            <person name="LaButti K."/>
            <person name="Lindquist E.A."/>
            <person name="Lipzen A."/>
            <person name="Lundell T."/>
            <person name="Morin E."/>
            <person name="Murat C."/>
            <person name="Riley R."/>
            <person name="Ohm R."/>
            <person name="Sun H."/>
            <person name="Tunlid A."/>
            <person name="Henrissat B."/>
            <person name="Grigoriev I.V."/>
            <person name="Hibbett D.S."/>
            <person name="Martin F."/>
        </authorList>
    </citation>
    <scope>NUCLEOTIDE SEQUENCE [LARGE SCALE GENOMIC DNA]</scope>
    <source>
        <strain evidence="2 3">Koide BX008</strain>
    </source>
</reference>
<dbReference type="OrthoDB" id="515064at2759"/>
<dbReference type="AlphaFoldDB" id="A0A0C2TJL5"/>
<evidence type="ECO:0000313" key="3">
    <source>
        <dbReference type="Proteomes" id="UP000054549"/>
    </source>
</evidence>
<name>A0A0C2TJL5_AMAMK</name>
<dbReference type="HOGENOM" id="CLU_1015539_0_0_1"/>
<sequence>MDVALFSDCIKTHVCLTSNLHAKIEFSGVFAWRVREVSTGGHKADALAKCTYESNISAFGSLFHAVCFNGPYKNLSSRLVEDALQLIYRCRAKEDQPTMADVVTEMETWDLTTSRAQSPLPSMPADDDRAISPVSTAPSSSEPLLSQKVDGTGSHAKIAAPMTAIPTAQGSTSLKAAQITGTPPSSSAKALPPQWLTNVLQAMRAKYPKDRFELTTEASTGTARGYNVGNPKWRLECLDCPGELYFLNPGNYEDHLKNRYHRRRVAERLDGNST</sequence>
<dbReference type="STRING" id="946122.A0A0C2TJL5"/>
<dbReference type="InParanoid" id="A0A0C2TJL5"/>
<proteinExistence type="predicted"/>
<keyword evidence="3" id="KW-1185">Reference proteome</keyword>
<feature type="compositionally biased region" description="Polar residues" evidence="1">
    <location>
        <begin position="133"/>
        <end position="144"/>
    </location>
</feature>